<name>M7BSP7_CHEMY</name>
<accession>M7BSP7</accession>
<gene>
    <name evidence="2" type="ORF">UY3_01852</name>
</gene>
<keyword evidence="3" id="KW-1185">Reference proteome</keyword>
<organism evidence="2 3">
    <name type="scientific">Chelonia mydas</name>
    <name type="common">Green sea-turtle</name>
    <name type="synonym">Chelonia agassizi</name>
    <dbReference type="NCBI Taxonomy" id="8469"/>
    <lineage>
        <taxon>Eukaryota</taxon>
        <taxon>Metazoa</taxon>
        <taxon>Chordata</taxon>
        <taxon>Craniata</taxon>
        <taxon>Vertebrata</taxon>
        <taxon>Euteleostomi</taxon>
        <taxon>Archelosauria</taxon>
        <taxon>Testudinata</taxon>
        <taxon>Testudines</taxon>
        <taxon>Cryptodira</taxon>
        <taxon>Durocryptodira</taxon>
        <taxon>Americhelydia</taxon>
        <taxon>Chelonioidea</taxon>
        <taxon>Cheloniidae</taxon>
        <taxon>Chelonia</taxon>
    </lineage>
</organism>
<dbReference type="EMBL" id="KB501957">
    <property type="protein sequence ID" value="EMP40886.1"/>
    <property type="molecule type" value="Genomic_DNA"/>
</dbReference>
<dbReference type="AlphaFoldDB" id="M7BSP7"/>
<proteinExistence type="predicted"/>
<evidence type="ECO:0000256" key="1">
    <source>
        <dbReference type="SAM" id="MobiDB-lite"/>
    </source>
</evidence>
<reference evidence="3" key="1">
    <citation type="journal article" date="2013" name="Nat. Genet.">
        <title>The draft genomes of soft-shell turtle and green sea turtle yield insights into the development and evolution of the turtle-specific body plan.</title>
        <authorList>
            <person name="Wang Z."/>
            <person name="Pascual-Anaya J."/>
            <person name="Zadissa A."/>
            <person name="Li W."/>
            <person name="Niimura Y."/>
            <person name="Huang Z."/>
            <person name="Li C."/>
            <person name="White S."/>
            <person name="Xiong Z."/>
            <person name="Fang D."/>
            <person name="Wang B."/>
            <person name="Ming Y."/>
            <person name="Chen Y."/>
            <person name="Zheng Y."/>
            <person name="Kuraku S."/>
            <person name="Pignatelli M."/>
            <person name="Herrero J."/>
            <person name="Beal K."/>
            <person name="Nozawa M."/>
            <person name="Li Q."/>
            <person name="Wang J."/>
            <person name="Zhang H."/>
            <person name="Yu L."/>
            <person name="Shigenobu S."/>
            <person name="Wang J."/>
            <person name="Liu J."/>
            <person name="Flicek P."/>
            <person name="Searle S."/>
            <person name="Wang J."/>
            <person name="Kuratani S."/>
            <person name="Yin Y."/>
            <person name="Aken B."/>
            <person name="Zhang G."/>
            <person name="Irie N."/>
        </authorList>
    </citation>
    <scope>NUCLEOTIDE SEQUENCE [LARGE SCALE GENOMIC DNA]</scope>
</reference>
<protein>
    <submittedName>
        <fullName evidence="2">Uncharacterized protein</fullName>
    </submittedName>
</protein>
<sequence>MEPCTPFSPLQLADQCIGVGVDVTGSIAIGCSLLGLVRSVPPTQPYASVCLTILEVLCVTQSVNKTILCDVDGPNMGPSVILGELNGRIGHDGIGFVLVLGPHSLSEERSDNGCGSARNMPDAFQMQRKT</sequence>
<evidence type="ECO:0000313" key="3">
    <source>
        <dbReference type="Proteomes" id="UP000031443"/>
    </source>
</evidence>
<feature type="region of interest" description="Disordered" evidence="1">
    <location>
        <begin position="109"/>
        <end position="130"/>
    </location>
</feature>
<evidence type="ECO:0000313" key="2">
    <source>
        <dbReference type="EMBL" id="EMP40886.1"/>
    </source>
</evidence>
<dbReference type="Proteomes" id="UP000031443">
    <property type="component" value="Unassembled WGS sequence"/>
</dbReference>